<dbReference type="NCBIfam" id="NF004325">
    <property type="entry name" value="PRK05718.1"/>
    <property type="match status" value="1"/>
</dbReference>
<dbReference type="NCBIfam" id="TIGR01182">
    <property type="entry name" value="eda"/>
    <property type="match status" value="1"/>
</dbReference>
<keyword evidence="6 9" id="KW-0456">Lyase</keyword>
<sequence length="224" mass="23745">MNVQAQAQCQRLDDIVSLSPLLPVITINHPDTAVPLCEALMQGGLKVFEITLRTEYGLDAIRALRKALPDAFVGAGTVLTVEQYKQAEAAGAHFVVTPGITLPLLEYGLQAQVPLLPGIATASELMSGYQLGYRRFKFFPAEVAGGTAGLRALSGPFAGVRFCPTGGIRQNTAADYLALDNVMTVGGTWLAPEDAVATGDWARVRELARASLAELGAWSSVTET</sequence>
<evidence type="ECO:0000256" key="5">
    <source>
        <dbReference type="ARBA" id="ARBA00013063"/>
    </source>
</evidence>
<dbReference type="Gene3D" id="3.20.20.70">
    <property type="entry name" value="Aldolase class I"/>
    <property type="match status" value="1"/>
</dbReference>
<name>A0A0H4ID49_9GAMM</name>
<keyword evidence="7" id="KW-0704">Schiff base</keyword>
<keyword evidence="10" id="KW-1185">Reference proteome</keyword>
<dbReference type="KEGG" id="mpq:ABA45_11405"/>
<comment type="similarity">
    <text evidence="3">Belongs to the KHG/KDPG aldolase family.</text>
</comment>
<dbReference type="InterPro" id="IPR031337">
    <property type="entry name" value="KDPG/KHG_AS_1"/>
</dbReference>
<dbReference type="PATRIC" id="fig|330734.3.peg.2391"/>
<dbReference type="STRING" id="330734.ABA45_11405"/>
<dbReference type="InterPro" id="IPR031338">
    <property type="entry name" value="KDPG/KHG_AS_2"/>
</dbReference>
<keyword evidence="8" id="KW-0119">Carbohydrate metabolism</keyword>
<dbReference type="Pfam" id="PF01081">
    <property type="entry name" value="Aldolase"/>
    <property type="match status" value="1"/>
</dbReference>
<dbReference type="PROSITE" id="PS00159">
    <property type="entry name" value="ALDOLASE_KDPG_KHG_1"/>
    <property type="match status" value="1"/>
</dbReference>
<dbReference type="CDD" id="cd00452">
    <property type="entry name" value="KDPG_aldolase"/>
    <property type="match status" value="1"/>
</dbReference>
<evidence type="ECO:0000256" key="8">
    <source>
        <dbReference type="ARBA" id="ARBA00023277"/>
    </source>
</evidence>
<dbReference type="InterPro" id="IPR000887">
    <property type="entry name" value="Aldlse_KDPG_KHG"/>
</dbReference>
<dbReference type="GO" id="GO:0008675">
    <property type="term" value="F:2-dehydro-3-deoxy-phosphogluconate aldolase activity"/>
    <property type="evidence" value="ECO:0007669"/>
    <property type="project" value="UniProtKB-EC"/>
</dbReference>
<dbReference type="PROSITE" id="PS00160">
    <property type="entry name" value="ALDOLASE_KDPG_KHG_2"/>
    <property type="match status" value="1"/>
</dbReference>
<dbReference type="AlphaFoldDB" id="A0A0H4ID49"/>
<comment type="subunit">
    <text evidence="4">Homotrimer.</text>
</comment>
<dbReference type="EC" id="4.1.2.14" evidence="5"/>
<dbReference type="InterPro" id="IPR013785">
    <property type="entry name" value="Aldolase_TIM"/>
</dbReference>
<accession>A0A0H4ID49</accession>
<evidence type="ECO:0000313" key="9">
    <source>
        <dbReference type="EMBL" id="AKO52937.1"/>
    </source>
</evidence>
<evidence type="ECO:0000256" key="3">
    <source>
        <dbReference type="ARBA" id="ARBA00006906"/>
    </source>
</evidence>
<comment type="pathway">
    <text evidence="2">Carbohydrate acid metabolism; 2-dehydro-3-deoxy-D-gluconate degradation; D-glyceraldehyde 3-phosphate and pyruvate from 2-dehydro-3-deoxy-D-gluconate: step 2/2.</text>
</comment>
<evidence type="ECO:0000256" key="4">
    <source>
        <dbReference type="ARBA" id="ARBA00011233"/>
    </source>
</evidence>
<dbReference type="PANTHER" id="PTHR30246">
    <property type="entry name" value="2-KETO-3-DEOXY-6-PHOSPHOGLUCONATE ALDOLASE"/>
    <property type="match status" value="1"/>
</dbReference>
<evidence type="ECO:0000256" key="6">
    <source>
        <dbReference type="ARBA" id="ARBA00023239"/>
    </source>
</evidence>
<comment type="catalytic activity">
    <reaction evidence="1">
        <text>2-dehydro-3-deoxy-6-phospho-D-gluconate = D-glyceraldehyde 3-phosphate + pyruvate</text>
        <dbReference type="Rhea" id="RHEA:17089"/>
        <dbReference type="ChEBI" id="CHEBI:15361"/>
        <dbReference type="ChEBI" id="CHEBI:57569"/>
        <dbReference type="ChEBI" id="CHEBI:59776"/>
        <dbReference type="EC" id="4.1.2.14"/>
    </reaction>
</comment>
<dbReference type="PANTHER" id="PTHR30246:SF1">
    <property type="entry name" value="2-DEHYDRO-3-DEOXY-6-PHOSPHOGALACTONATE ALDOLASE-RELATED"/>
    <property type="match status" value="1"/>
</dbReference>
<dbReference type="RefSeq" id="WP_048386224.1">
    <property type="nucleotide sequence ID" value="NZ_CP011494.1"/>
</dbReference>
<dbReference type="EMBL" id="CP011494">
    <property type="protein sequence ID" value="AKO52937.1"/>
    <property type="molecule type" value="Genomic_DNA"/>
</dbReference>
<gene>
    <name evidence="9" type="ORF">ABA45_11405</name>
</gene>
<organism evidence="9 10">
    <name type="scientific">Marinobacter psychrophilus</name>
    <dbReference type="NCBI Taxonomy" id="330734"/>
    <lineage>
        <taxon>Bacteria</taxon>
        <taxon>Pseudomonadati</taxon>
        <taxon>Pseudomonadota</taxon>
        <taxon>Gammaproteobacteria</taxon>
        <taxon>Pseudomonadales</taxon>
        <taxon>Marinobacteraceae</taxon>
        <taxon>Marinobacter</taxon>
    </lineage>
</organism>
<proteinExistence type="inferred from homology"/>
<reference evidence="9 10" key="1">
    <citation type="submission" date="2015-05" db="EMBL/GenBank/DDBJ databases">
        <title>Complete genome of Marinobacter psychrophilus strain 20041T isolated from sea-ice of the Canadian Basin.</title>
        <authorList>
            <person name="Song L."/>
            <person name="Ren L."/>
            <person name="Yu Y."/>
            <person name="Wang X."/>
        </authorList>
    </citation>
    <scope>NUCLEOTIDE SEQUENCE [LARGE SCALE GENOMIC DNA]</scope>
    <source>
        <strain evidence="9 10">20041</strain>
    </source>
</reference>
<protein>
    <recommendedName>
        <fullName evidence="5">2-dehydro-3-deoxy-phosphogluconate aldolase</fullName>
        <ecNumber evidence="5">4.1.2.14</ecNumber>
    </recommendedName>
</protein>
<evidence type="ECO:0000313" key="10">
    <source>
        <dbReference type="Proteomes" id="UP000036406"/>
    </source>
</evidence>
<dbReference type="SUPFAM" id="SSF51569">
    <property type="entry name" value="Aldolase"/>
    <property type="match status" value="1"/>
</dbReference>
<evidence type="ECO:0000256" key="7">
    <source>
        <dbReference type="ARBA" id="ARBA00023270"/>
    </source>
</evidence>
<evidence type="ECO:0000256" key="2">
    <source>
        <dbReference type="ARBA" id="ARBA00004736"/>
    </source>
</evidence>
<dbReference type="Proteomes" id="UP000036406">
    <property type="component" value="Chromosome"/>
</dbReference>
<evidence type="ECO:0000256" key="1">
    <source>
        <dbReference type="ARBA" id="ARBA00000654"/>
    </source>
</evidence>